<reference evidence="1 2" key="1">
    <citation type="journal article" date="2017" name="Curr. Biol.">
        <title>Genome architecture and evolution of a unichromosomal asexual nematode.</title>
        <authorList>
            <person name="Fradin H."/>
            <person name="Zegar C."/>
            <person name="Gutwein M."/>
            <person name="Lucas J."/>
            <person name="Kovtun M."/>
            <person name="Corcoran D."/>
            <person name="Baugh L.R."/>
            <person name="Kiontke K."/>
            <person name="Gunsalus K."/>
            <person name="Fitch D.H."/>
            <person name="Piano F."/>
        </authorList>
    </citation>
    <scope>NUCLEOTIDE SEQUENCE [LARGE SCALE GENOMIC DNA]</scope>
    <source>
        <strain evidence="1">PF1309</strain>
    </source>
</reference>
<comment type="caution">
    <text evidence="1">The sequence shown here is derived from an EMBL/GenBank/DDBJ whole genome shotgun (WGS) entry which is preliminary data.</text>
</comment>
<keyword evidence="2" id="KW-1185">Reference proteome</keyword>
<dbReference type="EMBL" id="LIAE01010497">
    <property type="protein sequence ID" value="PAV59851.1"/>
    <property type="molecule type" value="Genomic_DNA"/>
</dbReference>
<gene>
    <name evidence="1" type="ORF">WR25_09966</name>
</gene>
<accession>A0A2A2JDZ2</accession>
<proteinExistence type="predicted"/>
<organism evidence="1 2">
    <name type="scientific">Diploscapter pachys</name>
    <dbReference type="NCBI Taxonomy" id="2018661"/>
    <lineage>
        <taxon>Eukaryota</taxon>
        <taxon>Metazoa</taxon>
        <taxon>Ecdysozoa</taxon>
        <taxon>Nematoda</taxon>
        <taxon>Chromadorea</taxon>
        <taxon>Rhabditida</taxon>
        <taxon>Rhabditina</taxon>
        <taxon>Rhabditomorpha</taxon>
        <taxon>Rhabditoidea</taxon>
        <taxon>Rhabditidae</taxon>
        <taxon>Diploscapter</taxon>
    </lineage>
</organism>
<dbReference type="Proteomes" id="UP000218231">
    <property type="component" value="Unassembled WGS sequence"/>
</dbReference>
<evidence type="ECO:0000313" key="1">
    <source>
        <dbReference type="EMBL" id="PAV59851.1"/>
    </source>
</evidence>
<protein>
    <submittedName>
        <fullName evidence="1">Uncharacterized protein</fullName>
    </submittedName>
</protein>
<evidence type="ECO:0000313" key="2">
    <source>
        <dbReference type="Proteomes" id="UP000218231"/>
    </source>
</evidence>
<sequence>MFVARFLLPDVSYDVQNLPVFASNPAVTPPNSPVPTTTNSVILAETIDPITRVPNVTESENIRTTTTTAMPTTTEAELPTTTAIDDSQFSTTTKFYPVTTKPNQLIYRDILLKNLTKVWYGENDDIAPNRIEYWNKMRTIIYMEGKSDDEKLQMMKEIYSADQKRLNSSITDKEINSNWENSIKYRLQSISFANGKLQELTQKGVPERVRELNRAMLKVHFSHEFYEADLETATEMIKKTAEAYSDEDLLFWHTLFTRRMRVNIECDNKNGMSLEEKLLGIKPIVIRSSDLIMYKKSTPEEAEKLWEKAKINEKKNIENCEKTVKKFQNADPRVNQLFWDLEKMRLSIPFFRAPFEKKLKMYTEVTSKYSDAEVVKYFETLE</sequence>
<name>A0A2A2JDZ2_9BILA</name>
<dbReference type="AlphaFoldDB" id="A0A2A2JDZ2"/>